<reference evidence="1" key="1">
    <citation type="submission" date="2014-11" db="EMBL/GenBank/DDBJ databases">
        <authorList>
            <person name="Amaro Gonzalez C."/>
        </authorList>
    </citation>
    <scope>NUCLEOTIDE SEQUENCE</scope>
</reference>
<name>A0A0E9RT90_ANGAN</name>
<protein>
    <submittedName>
        <fullName evidence="1">Uncharacterized protein</fullName>
    </submittedName>
</protein>
<dbReference type="EMBL" id="GBXM01076917">
    <property type="protein sequence ID" value="JAH31660.1"/>
    <property type="molecule type" value="Transcribed_RNA"/>
</dbReference>
<sequence>MIKETDPKPVAHLGAPCTIQNVRFSQATVRCENSIRIETIARHQRHV</sequence>
<reference evidence="1" key="2">
    <citation type="journal article" date="2015" name="Fish Shellfish Immunol.">
        <title>Early steps in the European eel (Anguilla anguilla)-Vibrio vulnificus interaction in the gills: Role of the RtxA13 toxin.</title>
        <authorList>
            <person name="Callol A."/>
            <person name="Pajuelo D."/>
            <person name="Ebbesson L."/>
            <person name="Teles M."/>
            <person name="MacKenzie S."/>
            <person name="Amaro C."/>
        </authorList>
    </citation>
    <scope>NUCLEOTIDE SEQUENCE</scope>
</reference>
<accession>A0A0E9RT90</accession>
<proteinExistence type="predicted"/>
<evidence type="ECO:0000313" key="1">
    <source>
        <dbReference type="EMBL" id="JAH31660.1"/>
    </source>
</evidence>
<dbReference type="AlphaFoldDB" id="A0A0E9RT90"/>
<organism evidence="1">
    <name type="scientific">Anguilla anguilla</name>
    <name type="common">European freshwater eel</name>
    <name type="synonym">Muraena anguilla</name>
    <dbReference type="NCBI Taxonomy" id="7936"/>
    <lineage>
        <taxon>Eukaryota</taxon>
        <taxon>Metazoa</taxon>
        <taxon>Chordata</taxon>
        <taxon>Craniata</taxon>
        <taxon>Vertebrata</taxon>
        <taxon>Euteleostomi</taxon>
        <taxon>Actinopterygii</taxon>
        <taxon>Neopterygii</taxon>
        <taxon>Teleostei</taxon>
        <taxon>Anguilliformes</taxon>
        <taxon>Anguillidae</taxon>
        <taxon>Anguilla</taxon>
    </lineage>
</organism>